<reference evidence="1 2" key="1">
    <citation type="submission" date="2020-11" db="EMBL/GenBank/DDBJ databases">
        <title>Pseudonocardia abyssalis sp. nov. and Pseudonocardia oceani sp. nov., description and phylogenomic analysis of two novel actinomycetes isolated from the deep Southern Ocean.</title>
        <authorList>
            <person name="Parra J."/>
        </authorList>
    </citation>
    <scope>NUCLEOTIDE SEQUENCE [LARGE SCALE GENOMIC DNA]</scope>
    <source>
        <strain evidence="2">KRD185</strain>
    </source>
</reference>
<dbReference type="Proteomes" id="UP000694300">
    <property type="component" value="Unassembled WGS sequence"/>
</dbReference>
<accession>A0ABS6UBC2</accession>
<proteinExistence type="predicted"/>
<dbReference type="EMBL" id="JADQDF010000001">
    <property type="protein sequence ID" value="MBW0129520.1"/>
    <property type="molecule type" value="Genomic_DNA"/>
</dbReference>
<protein>
    <recommendedName>
        <fullName evidence="3">Ribbon-helix-helix CopG family protein</fullName>
    </recommendedName>
</protein>
<keyword evidence="2" id="KW-1185">Reference proteome</keyword>
<organism evidence="1 2">
    <name type="scientific">Pseudonocardia oceani</name>
    <dbReference type="NCBI Taxonomy" id="2792013"/>
    <lineage>
        <taxon>Bacteria</taxon>
        <taxon>Bacillati</taxon>
        <taxon>Actinomycetota</taxon>
        <taxon>Actinomycetes</taxon>
        <taxon>Pseudonocardiales</taxon>
        <taxon>Pseudonocardiaceae</taxon>
        <taxon>Pseudonocardia</taxon>
    </lineage>
</organism>
<evidence type="ECO:0000313" key="2">
    <source>
        <dbReference type="Proteomes" id="UP000694300"/>
    </source>
</evidence>
<sequence length="112" mass="12180">MTEGGITDRADDAVVEAEVRAVREEYADEEAEAAEIEAAENAAALDVPLSLRITRELDGELRRRAAAEQIPTSALVRRLLNSAVYGRHAPVLTVEQVEQIARRVAQETAAGR</sequence>
<name>A0ABS6UBC2_9PSEU</name>
<evidence type="ECO:0008006" key="3">
    <source>
        <dbReference type="Google" id="ProtNLM"/>
    </source>
</evidence>
<gene>
    <name evidence="1" type="ORF">I4I82_17805</name>
</gene>
<comment type="caution">
    <text evidence="1">The sequence shown here is derived from an EMBL/GenBank/DDBJ whole genome shotgun (WGS) entry which is preliminary data.</text>
</comment>
<evidence type="ECO:0000313" key="1">
    <source>
        <dbReference type="EMBL" id="MBW0129520.1"/>
    </source>
</evidence>